<organism evidence="7 8">
    <name type="scientific">Streptomyces purpurascens</name>
    <dbReference type="NCBI Taxonomy" id="1924"/>
    <lineage>
        <taxon>Bacteria</taxon>
        <taxon>Bacillati</taxon>
        <taxon>Actinomycetota</taxon>
        <taxon>Actinomycetes</taxon>
        <taxon>Kitasatosporales</taxon>
        <taxon>Streptomycetaceae</taxon>
        <taxon>Streptomyces</taxon>
    </lineage>
</organism>
<name>A0ABZ1MY34_STREF</name>
<feature type="domain" description="Methylamine utilisation protein MauE" evidence="6">
    <location>
        <begin position="1"/>
        <end position="132"/>
    </location>
</feature>
<comment type="subcellular location">
    <subcellularLocation>
        <location evidence="1">Membrane</location>
        <topology evidence="1">Multi-pass membrane protein</topology>
    </subcellularLocation>
</comment>
<keyword evidence="8" id="KW-1185">Reference proteome</keyword>
<keyword evidence="3 5" id="KW-1133">Transmembrane helix</keyword>
<feature type="transmembrane region" description="Helical" evidence="5">
    <location>
        <begin position="48"/>
        <end position="67"/>
    </location>
</feature>
<evidence type="ECO:0000256" key="1">
    <source>
        <dbReference type="ARBA" id="ARBA00004141"/>
    </source>
</evidence>
<evidence type="ECO:0000259" key="6">
    <source>
        <dbReference type="Pfam" id="PF07291"/>
    </source>
</evidence>
<reference evidence="7 8" key="1">
    <citation type="submission" date="2022-10" db="EMBL/GenBank/DDBJ databases">
        <title>The complete genomes of actinobacterial strains from the NBC collection.</title>
        <authorList>
            <person name="Joergensen T.S."/>
            <person name="Alvarez Arevalo M."/>
            <person name="Sterndorff E.B."/>
            <person name="Faurdal D."/>
            <person name="Vuksanovic O."/>
            <person name="Mourched A.-S."/>
            <person name="Charusanti P."/>
            <person name="Shaw S."/>
            <person name="Blin K."/>
            <person name="Weber T."/>
        </authorList>
    </citation>
    <scope>NUCLEOTIDE SEQUENCE [LARGE SCALE GENOMIC DNA]</scope>
    <source>
        <strain evidence="7 8">NBC_00017</strain>
    </source>
</reference>
<gene>
    <name evidence="7" type="ORF">OHU35_40570</name>
</gene>
<evidence type="ECO:0000256" key="4">
    <source>
        <dbReference type="ARBA" id="ARBA00023136"/>
    </source>
</evidence>
<accession>A0ABZ1MY34</accession>
<evidence type="ECO:0000313" key="7">
    <source>
        <dbReference type="EMBL" id="WTW31997.1"/>
    </source>
</evidence>
<evidence type="ECO:0000256" key="3">
    <source>
        <dbReference type="ARBA" id="ARBA00022989"/>
    </source>
</evidence>
<keyword evidence="4 5" id="KW-0472">Membrane</keyword>
<dbReference type="RefSeq" id="WP_189727418.1">
    <property type="nucleotide sequence ID" value="NZ_BMUK01000013.1"/>
</dbReference>
<evidence type="ECO:0000256" key="5">
    <source>
        <dbReference type="SAM" id="Phobius"/>
    </source>
</evidence>
<feature type="transmembrane region" description="Helical" evidence="5">
    <location>
        <begin position="143"/>
        <end position="161"/>
    </location>
</feature>
<sequence length="187" mass="18992">MTFLSMTCQALLALVFAIACVSKARGRASFAGFTDAVVALGRVSRLRAVWVAAGIIALEGATVLLLLVPGWGSAGLWVAAVLLTGFTYAVARALQDGTAVACRCFGASGDHAPGPAQLVRNALLLAAVALAVPGVPGAGSLSWQGWFAAWLIGAVCAVVVVTGDEVVALLRPTHQVPVPAARPHEAV</sequence>
<dbReference type="InterPro" id="IPR009908">
    <property type="entry name" value="Methylamine_util_MauE"/>
</dbReference>
<dbReference type="EMBL" id="CP108341">
    <property type="protein sequence ID" value="WTW31997.1"/>
    <property type="molecule type" value="Genomic_DNA"/>
</dbReference>
<dbReference type="Pfam" id="PF07291">
    <property type="entry name" value="MauE"/>
    <property type="match status" value="1"/>
</dbReference>
<evidence type="ECO:0000256" key="2">
    <source>
        <dbReference type="ARBA" id="ARBA00022692"/>
    </source>
</evidence>
<protein>
    <recommendedName>
        <fullName evidence="6">Methylamine utilisation protein MauE domain-containing protein</fullName>
    </recommendedName>
</protein>
<feature type="transmembrane region" description="Helical" evidence="5">
    <location>
        <begin position="74"/>
        <end position="91"/>
    </location>
</feature>
<dbReference type="Proteomes" id="UP001621512">
    <property type="component" value="Chromosome"/>
</dbReference>
<keyword evidence="2 5" id="KW-0812">Transmembrane</keyword>
<evidence type="ECO:0000313" key="8">
    <source>
        <dbReference type="Proteomes" id="UP001621512"/>
    </source>
</evidence>
<proteinExistence type="predicted"/>